<protein>
    <submittedName>
        <fullName evidence="4">DedA family protein</fullName>
    </submittedName>
</protein>
<feature type="transmembrane region" description="Helical" evidence="2">
    <location>
        <begin position="47"/>
        <end position="70"/>
    </location>
</feature>
<feature type="transmembrane region" description="Helical" evidence="2">
    <location>
        <begin position="15"/>
        <end position="35"/>
    </location>
</feature>
<dbReference type="RefSeq" id="WP_119117035.1">
    <property type="nucleotide sequence ID" value="NZ_QWVS01000016.1"/>
</dbReference>
<sequence length="210" mass="23599">MSEWIMLALQFFSDLGYIGIMLGLMVEVIPSELVLGYGGYLVGIGQLTFSGALIAGGIGGTLAQLFLYWAGYFGGRPFLLKYGKYVLIKEKHITMAEEWFERYGVAVIFTARFIPVVRHAISIPAGIAKMSHWKFLIYTVAAIIPWTVLFLLLGKLLGENWQEVRSFATPYIIPLTVLSVLFISGYIMWSQKRTPPIITVKKMNGYNRKS</sequence>
<evidence type="ECO:0000256" key="2">
    <source>
        <dbReference type="SAM" id="Phobius"/>
    </source>
</evidence>
<keyword evidence="5" id="KW-1185">Reference proteome</keyword>
<dbReference type="PANTHER" id="PTHR42709:SF8">
    <property type="entry name" value="UNDECAPRENYL PHOSPHATE TRANSPORTER A"/>
    <property type="match status" value="1"/>
</dbReference>
<dbReference type="GO" id="GO:0005886">
    <property type="term" value="C:plasma membrane"/>
    <property type="evidence" value="ECO:0007669"/>
    <property type="project" value="TreeGrafter"/>
</dbReference>
<dbReference type="InterPro" id="IPR032816">
    <property type="entry name" value="VTT_dom"/>
</dbReference>
<dbReference type="Proteomes" id="UP000266016">
    <property type="component" value="Unassembled WGS sequence"/>
</dbReference>
<organism evidence="4 5">
    <name type="scientific">Peribacillus asahii</name>
    <dbReference type="NCBI Taxonomy" id="228899"/>
    <lineage>
        <taxon>Bacteria</taxon>
        <taxon>Bacillati</taxon>
        <taxon>Bacillota</taxon>
        <taxon>Bacilli</taxon>
        <taxon>Bacillales</taxon>
        <taxon>Bacillaceae</taxon>
        <taxon>Peribacillus</taxon>
    </lineage>
</organism>
<proteinExistence type="inferred from homology"/>
<gene>
    <name evidence="4" type="ORF">D1953_10005</name>
</gene>
<keyword evidence="2" id="KW-0812">Transmembrane</keyword>
<evidence type="ECO:0000256" key="1">
    <source>
        <dbReference type="ARBA" id="ARBA00010792"/>
    </source>
</evidence>
<feature type="transmembrane region" description="Helical" evidence="2">
    <location>
        <begin position="168"/>
        <end position="189"/>
    </location>
</feature>
<name>A0A398BB81_9BACI</name>
<dbReference type="Pfam" id="PF09335">
    <property type="entry name" value="VTT_dom"/>
    <property type="match status" value="1"/>
</dbReference>
<dbReference type="InterPro" id="IPR051311">
    <property type="entry name" value="DedA_domain"/>
</dbReference>
<comment type="similarity">
    <text evidence="1">Belongs to the DedA family.</text>
</comment>
<feature type="transmembrane region" description="Helical" evidence="2">
    <location>
        <begin position="135"/>
        <end position="156"/>
    </location>
</feature>
<accession>A0A398BB81</accession>
<feature type="domain" description="VTT" evidence="3">
    <location>
        <begin position="29"/>
        <end position="155"/>
    </location>
</feature>
<dbReference type="AlphaFoldDB" id="A0A398BB81"/>
<evidence type="ECO:0000259" key="3">
    <source>
        <dbReference type="Pfam" id="PF09335"/>
    </source>
</evidence>
<dbReference type="EMBL" id="QWVS01000016">
    <property type="protein sequence ID" value="RID86098.1"/>
    <property type="molecule type" value="Genomic_DNA"/>
</dbReference>
<comment type="caution">
    <text evidence="4">The sequence shown here is derived from an EMBL/GenBank/DDBJ whole genome shotgun (WGS) entry which is preliminary data.</text>
</comment>
<evidence type="ECO:0000313" key="5">
    <source>
        <dbReference type="Proteomes" id="UP000266016"/>
    </source>
</evidence>
<keyword evidence="2" id="KW-1133">Transmembrane helix</keyword>
<keyword evidence="2" id="KW-0472">Membrane</keyword>
<evidence type="ECO:0000313" key="4">
    <source>
        <dbReference type="EMBL" id="RID86098.1"/>
    </source>
</evidence>
<dbReference type="PANTHER" id="PTHR42709">
    <property type="entry name" value="ALKALINE PHOSPHATASE LIKE PROTEIN"/>
    <property type="match status" value="1"/>
</dbReference>
<reference evidence="4 5" key="1">
    <citation type="submission" date="2018-08" db="EMBL/GenBank/DDBJ databases">
        <title>Bacillus jemisoniae sp. nov., Bacillus chryseoplanitiae sp. nov., Bacillus resnikiae sp. nov., and Bacillus frankliniae sp. nov., isolated from Viking spacecraft and associated surfaces.</title>
        <authorList>
            <person name="Seuylemezian A."/>
            <person name="Vaishampayan P."/>
        </authorList>
    </citation>
    <scope>NUCLEOTIDE SEQUENCE [LARGE SCALE GENOMIC DNA]</scope>
    <source>
        <strain evidence="4 5">MA001</strain>
    </source>
</reference>